<comment type="similarity">
    <text evidence="1">Belongs to the Gfa family.</text>
</comment>
<dbReference type="PANTHER" id="PTHR28620:SF1">
    <property type="entry name" value="CENP-V_GFA DOMAIN-CONTAINING PROTEIN"/>
    <property type="match status" value="1"/>
</dbReference>
<evidence type="ECO:0000256" key="1">
    <source>
        <dbReference type="ARBA" id="ARBA00005495"/>
    </source>
</evidence>
<comment type="caution">
    <text evidence="5">The sequence shown here is derived from an EMBL/GenBank/DDBJ whole genome shotgun (WGS) entry which is preliminary data.</text>
</comment>
<accession>A0A558DFP3</accession>
<dbReference type="GO" id="GO:0016846">
    <property type="term" value="F:carbon-sulfur lyase activity"/>
    <property type="evidence" value="ECO:0007669"/>
    <property type="project" value="InterPro"/>
</dbReference>
<gene>
    <name evidence="5" type="ORF">FHK82_02400</name>
</gene>
<dbReference type="InterPro" id="IPR052355">
    <property type="entry name" value="CENP-V-like"/>
</dbReference>
<sequence length="117" mass="13002">MTTYNGSCHCGDIHFTFEHDEIHTGLRCNCSICRRKGAVMSTFTLAAKDLVIDAKPGGLGLYQFGSGLAKHYFCKQCGIYPFHETLRMPGHFRVNLGCLDEVDSFSLETTIFDGKSL</sequence>
<dbReference type="PROSITE" id="PS51891">
    <property type="entry name" value="CENP_V_GFA"/>
    <property type="match status" value="1"/>
</dbReference>
<dbReference type="GO" id="GO:0046872">
    <property type="term" value="F:metal ion binding"/>
    <property type="evidence" value="ECO:0007669"/>
    <property type="project" value="UniProtKB-KW"/>
</dbReference>
<dbReference type="Pfam" id="PF04828">
    <property type="entry name" value="GFA"/>
    <property type="match status" value="1"/>
</dbReference>
<evidence type="ECO:0000313" key="6">
    <source>
        <dbReference type="Proteomes" id="UP000317355"/>
    </source>
</evidence>
<name>A0A558DFP3_9GAMM</name>
<dbReference type="InterPro" id="IPR006913">
    <property type="entry name" value="CENP-V/GFA"/>
</dbReference>
<feature type="domain" description="CENP-V/GFA" evidence="4">
    <location>
        <begin position="4"/>
        <end position="113"/>
    </location>
</feature>
<dbReference type="Proteomes" id="UP000317355">
    <property type="component" value="Unassembled WGS sequence"/>
</dbReference>
<evidence type="ECO:0000259" key="4">
    <source>
        <dbReference type="PROSITE" id="PS51891"/>
    </source>
</evidence>
<dbReference type="Gene3D" id="2.170.150.70">
    <property type="match status" value="1"/>
</dbReference>
<keyword evidence="2" id="KW-0479">Metal-binding</keyword>
<evidence type="ECO:0000256" key="2">
    <source>
        <dbReference type="ARBA" id="ARBA00022723"/>
    </source>
</evidence>
<dbReference type="AlphaFoldDB" id="A0A558DFP3"/>
<proteinExistence type="inferred from homology"/>
<evidence type="ECO:0000256" key="3">
    <source>
        <dbReference type="ARBA" id="ARBA00022833"/>
    </source>
</evidence>
<dbReference type="PANTHER" id="PTHR28620">
    <property type="entry name" value="CENTROMERE PROTEIN V"/>
    <property type="match status" value="1"/>
</dbReference>
<dbReference type="InterPro" id="IPR011057">
    <property type="entry name" value="Mss4-like_sf"/>
</dbReference>
<dbReference type="EMBL" id="VMRY01000003">
    <property type="protein sequence ID" value="TVT59850.1"/>
    <property type="molecule type" value="Genomic_DNA"/>
</dbReference>
<keyword evidence="3" id="KW-0862">Zinc</keyword>
<organism evidence="5 6">
    <name type="scientific">Sedimenticola thiotaurini</name>
    <dbReference type="NCBI Taxonomy" id="1543721"/>
    <lineage>
        <taxon>Bacteria</taxon>
        <taxon>Pseudomonadati</taxon>
        <taxon>Pseudomonadota</taxon>
        <taxon>Gammaproteobacteria</taxon>
        <taxon>Chromatiales</taxon>
        <taxon>Sedimenticolaceae</taxon>
        <taxon>Sedimenticola</taxon>
    </lineage>
</organism>
<protein>
    <submittedName>
        <fullName evidence="5">GFA family protein</fullName>
    </submittedName>
</protein>
<dbReference type="SUPFAM" id="SSF51316">
    <property type="entry name" value="Mss4-like"/>
    <property type="match status" value="1"/>
</dbReference>
<reference evidence="5 6" key="1">
    <citation type="submission" date="2019-07" db="EMBL/GenBank/DDBJ databases">
        <title>The pathways for chlorine oxyanion respiration interact through the shared metabolite chlorate.</title>
        <authorList>
            <person name="Barnum T.P."/>
            <person name="Cheng Y."/>
            <person name="Hill K.A."/>
            <person name="Lucas L.N."/>
            <person name="Carlson H.K."/>
            <person name="Coates J.D."/>
        </authorList>
    </citation>
    <scope>NUCLEOTIDE SEQUENCE [LARGE SCALE GENOMIC DNA]</scope>
    <source>
        <strain evidence="5">BK-3</strain>
    </source>
</reference>
<evidence type="ECO:0000313" key="5">
    <source>
        <dbReference type="EMBL" id="TVT59850.1"/>
    </source>
</evidence>